<dbReference type="Proteomes" id="UP001432027">
    <property type="component" value="Unassembled WGS sequence"/>
</dbReference>
<evidence type="ECO:0000256" key="2">
    <source>
        <dbReference type="ARBA" id="ARBA00005254"/>
    </source>
</evidence>
<evidence type="ECO:0000313" key="7">
    <source>
        <dbReference type="Proteomes" id="UP001432027"/>
    </source>
</evidence>
<keyword evidence="7" id="KW-1185">Reference proteome</keyword>
<dbReference type="PANTHER" id="PTHR43149">
    <property type="entry name" value="ENOYL-COA HYDRATASE"/>
    <property type="match status" value="1"/>
</dbReference>
<evidence type="ECO:0000313" key="6">
    <source>
        <dbReference type="EMBL" id="GMS94129.1"/>
    </source>
</evidence>
<dbReference type="InterPro" id="IPR045002">
    <property type="entry name" value="Ech1-like"/>
</dbReference>
<evidence type="ECO:0000256" key="1">
    <source>
        <dbReference type="ARBA" id="ARBA00005005"/>
    </source>
</evidence>
<evidence type="ECO:0000256" key="3">
    <source>
        <dbReference type="ARBA" id="ARBA00022832"/>
    </source>
</evidence>
<evidence type="ECO:0000256" key="5">
    <source>
        <dbReference type="ARBA" id="ARBA00023235"/>
    </source>
</evidence>
<gene>
    <name evidence="6" type="ORF">PENTCL1PPCAC_16304</name>
</gene>
<dbReference type="FunFam" id="1.10.12.10:FF:000004">
    <property type="entry name" value="Delta3,5-delta2,4-dienoyl-CoA isomerase"/>
    <property type="match status" value="1"/>
</dbReference>
<evidence type="ECO:0000256" key="4">
    <source>
        <dbReference type="ARBA" id="ARBA00023098"/>
    </source>
</evidence>
<comment type="similarity">
    <text evidence="2">Belongs to the enoyl-CoA hydratase/isomerase family.</text>
</comment>
<comment type="pathway">
    <text evidence="1">Lipid metabolism; fatty acid beta-oxidation.</text>
</comment>
<accession>A0AAV5TIL7</accession>
<dbReference type="EMBL" id="BTSX01000004">
    <property type="protein sequence ID" value="GMS94129.1"/>
    <property type="molecule type" value="Genomic_DNA"/>
</dbReference>
<sequence length="60" mass="6576">SSPVAVQGTKVVLNYARDHIVDESLRYVAMWNMSQLQTDDIPASAAAMMSKGPKPIFPKL</sequence>
<reference evidence="6" key="1">
    <citation type="submission" date="2023-10" db="EMBL/GenBank/DDBJ databases">
        <title>Genome assembly of Pristionchus species.</title>
        <authorList>
            <person name="Yoshida K."/>
            <person name="Sommer R.J."/>
        </authorList>
    </citation>
    <scope>NUCLEOTIDE SEQUENCE</scope>
    <source>
        <strain evidence="6">RS0144</strain>
    </source>
</reference>
<dbReference type="SUPFAM" id="SSF52096">
    <property type="entry name" value="ClpP/crotonase"/>
    <property type="match status" value="1"/>
</dbReference>
<name>A0AAV5TIL7_9BILA</name>
<dbReference type="Gene3D" id="1.10.12.10">
    <property type="entry name" value="Lyase 2-enoyl-coa Hydratase, Chain A, domain 2"/>
    <property type="match status" value="1"/>
</dbReference>
<dbReference type="GO" id="GO:0051750">
    <property type="term" value="F:delta(3,5)-delta(2,4)-dienoyl-CoA isomerase activity"/>
    <property type="evidence" value="ECO:0007669"/>
    <property type="project" value="TreeGrafter"/>
</dbReference>
<keyword evidence="5" id="KW-0413">Isomerase</keyword>
<proteinExistence type="inferred from homology"/>
<dbReference type="GO" id="GO:0005739">
    <property type="term" value="C:mitochondrion"/>
    <property type="evidence" value="ECO:0007669"/>
    <property type="project" value="TreeGrafter"/>
</dbReference>
<dbReference type="AlphaFoldDB" id="A0AAV5TIL7"/>
<feature type="non-terminal residue" evidence="6">
    <location>
        <position position="1"/>
    </location>
</feature>
<keyword evidence="4" id="KW-0443">Lipid metabolism</keyword>
<dbReference type="InterPro" id="IPR014748">
    <property type="entry name" value="Enoyl-CoA_hydra_C"/>
</dbReference>
<comment type="caution">
    <text evidence="6">The sequence shown here is derived from an EMBL/GenBank/DDBJ whole genome shotgun (WGS) entry which is preliminary data.</text>
</comment>
<keyword evidence="3" id="KW-0276">Fatty acid metabolism</keyword>
<dbReference type="PANTHER" id="PTHR43149:SF1">
    <property type="entry name" value="DELTA(3,5)-DELTA(2,4)-DIENOYL-COA ISOMERASE, MITOCHONDRIAL"/>
    <property type="match status" value="1"/>
</dbReference>
<organism evidence="6 7">
    <name type="scientific">Pristionchus entomophagus</name>
    <dbReference type="NCBI Taxonomy" id="358040"/>
    <lineage>
        <taxon>Eukaryota</taxon>
        <taxon>Metazoa</taxon>
        <taxon>Ecdysozoa</taxon>
        <taxon>Nematoda</taxon>
        <taxon>Chromadorea</taxon>
        <taxon>Rhabditida</taxon>
        <taxon>Rhabditina</taxon>
        <taxon>Diplogasteromorpha</taxon>
        <taxon>Diplogasteroidea</taxon>
        <taxon>Neodiplogasteridae</taxon>
        <taxon>Pristionchus</taxon>
    </lineage>
</organism>
<protein>
    <submittedName>
        <fullName evidence="6">Uncharacterized protein</fullName>
    </submittedName>
</protein>
<dbReference type="GO" id="GO:0006631">
    <property type="term" value="P:fatty acid metabolic process"/>
    <property type="evidence" value="ECO:0007669"/>
    <property type="project" value="UniProtKB-KW"/>
</dbReference>
<dbReference type="InterPro" id="IPR029045">
    <property type="entry name" value="ClpP/crotonase-like_dom_sf"/>
</dbReference>